<keyword evidence="4 7" id="KW-0812">Transmembrane</keyword>
<reference evidence="8" key="1">
    <citation type="submission" date="2019-08" db="EMBL/GenBank/DDBJ databases">
        <authorList>
            <person name="Kucharzyk K."/>
            <person name="Murdoch R.W."/>
            <person name="Higgins S."/>
            <person name="Loffler F."/>
        </authorList>
    </citation>
    <scope>NUCLEOTIDE SEQUENCE</scope>
</reference>
<accession>A0A644V8V0</accession>
<feature type="transmembrane region" description="Helical" evidence="7">
    <location>
        <begin position="6"/>
        <end position="22"/>
    </location>
</feature>
<gene>
    <name evidence="8" type="ORF">SDC9_33642</name>
</gene>
<evidence type="ECO:0000256" key="1">
    <source>
        <dbReference type="ARBA" id="ARBA00004651"/>
    </source>
</evidence>
<evidence type="ECO:0000313" key="8">
    <source>
        <dbReference type="EMBL" id="MPL87641.1"/>
    </source>
</evidence>
<organism evidence="8">
    <name type="scientific">bioreactor metagenome</name>
    <dbReference type="NCBI Taxonomy" id="1076179"/>
    <lineage>
        <taxon>unclassified sequences</taxon>
        <taxon>metagenomes</taxon>
        <taxon>ecological metagenomes</taxon>
    </lineage>
</organism>
<dbReference type="PANTHER" id="PTHR33508">
    <property type="entry name" value="UPF0056 MEMBRANE PROTEIN YHCE"/>
    <property type="match status" value="1"/>
</dbReference>
<dbReference type="AlphaFoldDB" id="A0A644V8V0"/>
<comment type="subcellular location">
    <subcellularLocation>
        <location evidence="1">Cell membrane</location>
        <topology evidence="1">Multi-pass membrane protein</topology>
    </subcellularLocation>
</comment>
<evidence type="ECO:0000256" key="5">
    <source>
        <dbReference type="ARBA" id="ARBA00022989"/>
    </source>
</evidence>
<feature type="transmembrane region" description="Helical" evidence="7">
    <location>
        <begin position="138"/>
        <end position="159"/>
    </location>
</feature>
<comment type="caution">
    <text evidence="8">The sequence shown here is derived from an EMBL/GenBank/DDBJ whole genome shotgun (WGS) entry which is preliminary data.</text>
</comment>
<dbReference type="PANTHER" id="PTHR33508:SF1">
    <property type="entry name" value="UPF0056 MEMBRANE PROTEIN YHCE"/>
    <property type="match status" value="1"/>
</dbReference>
<dbReference type="EMBL" id="VSSQ01000242">
    <property type="protein sequence ID" value="MPL87641.1"/>
    <property type="molecule type" value="Genomic_DNA"/>
</dbReference>
<sequence length="200" mass="21972">MDLSFNLIINCFIAMIALVNPFQKVFVVTSLQKQFDIKSTRFISVKATITALLILLIFLFSGQAILHDVFRIEIYAFQVTCGVVLFYNGLNGLQKGTFINIEKQLSLREISAVPIALPMIAGPATITAAVTFPADYGHISTIIAIVLSLGINLIFMIYAAQIGKFLERFNLLNPLVRIFGLIVATIGTQMVLNGLRGFIG</sequence>
<feature type="transmembrane region" description="Helical" evidence="7">
    <location>
        <begin position="72"/>
        <end position="90"/>
    </location>
</feature>
<evidence type="ECO:0000256" key="2">
    <source>
        <dbReference type="ARBA" id="ARBA00009784"/>
    </source>
</evidence>
<keyword evidence="5 7" id="KW-1133">Transmembrane helix</keyword>
<dbReference type="Pfam" id="PF01914">
    <property type="entry name" value="MarC"/>
    <property type="match status" value="1"/>
</dbReference>
<dbReference type="GO" id="GO:0005886">
    <property type="term" value="C:plasma membrane"/>
    <property type="evidence" value="ECO:0007669"/>
    <property type="project" value="UniProtKB-SubCell"/>
</dbReference>
<comment type="similarity">
    <text evidence="2">Belongs to the UPF0056 (MarC) family.</text>
</comment>
<name>A0A644V8V0_9ZZZZ</name>
<evidence type="ECO:0000256" key="3">
    <source>
        <dbReference type="ARBA" id="ARBA00022475"/>
    </source>
</evidence>
<dbReference type="InterPro" id="IPR002771">
    <property type="entry name" value="Multi_antbiot-R_MarC"/>
</dbReference>
<feature type="transmembrane region" description="Helical" evidence="7">
    <location>
        <begin position="110"/>
        <end position="132"/>
    </location>
</feature>
<keyword evidence="3" id="KW-1003">Cell membrane</keyword>
<dbReference type="NCBIfam" id="TIGR00427">
    <property type="entry name" value="NAAT family transporter"/>
    <property type="match status" value="1"/>
</dbReference>
<feature type="transmembrane region" description="Helical" evidence="7">
    <location>
        <begin position="171"/>
        <end position="192"/>
    </location>
</feature>
<evidence type="ECO:0000256" key="4">
    <source>
        <dbReference type="ARBA" id="ARBA00022692"/>
    </source>
</evidence>
<proteinExistence type="inferred from homology"/>
<evidence type="ECO:0000256" key="7">
    <source>
        <dbReference type="SAM" id="Phobius"/>
    </source>
</evidence>
<feature type="transmembrane region" description="Helical" evidence="7">
    <location>
        <begin position="43"/>
        <end position="66"/>
    </location>
</feature>
<evidence type="ECO:0000256" key="6">
    <source>
        <dbReference type="ARBA" id="ARBA00023136"/>
    </source>
</evidence>
<keyword evidence="6 7" id="KW-0472">Membrane</keyword>
<protein>
    <submittedName>
        <fullName evidence="8">Uncharacterized protein</fullName>
    </submittedName>
</protein>